<dbReference type="Proteomes" id="UP001359559">
    <property type="component" value="Unassembled WGS sequence"/>
</dbReference>
<dbReference type="AlphaFoldDB" id="A0AAN9I688"/>
<reference evidence="2 3" key="1">
    <citation type="submission" date="2024-01" db="EMBL/GenBank/DDBJ databases">
        <title>The genomes of 5 underutilized Papilionoideae crops provide insights into root nodulation and disease resistance.</title>
        <authorList>
            <person name="Yuan L."/>
        </authorList>
    </citation>
    <scope>NUCLEOTIDE SEQUENCE [LARGE SCALE GENOMIC DNA]</scope>
    <source>
        <strain evidence="2">LY-2023</strain>
        <tissue evidence="2">Leaf</tissue>
    </source>
</reference>
<protein>
    <recommendedName>
        <fullName evidence="4">Transmembrane protein</fullName>
    </recommendedName>
</protein>
<proteinExistence type="predicted"/>
<evidence type="ECO:0000313" key="2">
    <source>
        <dbReference type="EMBL" id="KAK7265165.1"/>
    </source>
</evidence>
<evidence type="ECO:0008006" key="4">
    <source>
        <dbReference type="Google" id="ProtNLM"/>
    </source>
</evidence>
<dbReference type="GO" id="GO:0005886">
    <property type="term" value="C:plasma membrane"/>
    <property type="evidence" value="ECO:0007669"/>
    <property type="project" value="TreeGrafter"/>
</dbReference>
<keyword evidence="1" id="KW-0472">Membrane</keyword>
<keyword evidence="3" id="KW-1185">Reference proteome</keyword>
<dbReference type="EMBL" id="JAYKXN010000008">
    <property type="protein sequence ID" value="KAK7265165.1"/>
    <property type="molecule type" value="Genomic_DNA"/>
</dbReference>
<dbReference type="InterPro" id="IPR040283">
    <property type="entry name" value="DDB_G0292058-like"/>
</dbReference>
<evidence type="ECO:0000313" key="3">
    <source>
        <dbReference type="Proteomes" id="UP001359559"/>
    </source>
</evidence>
<feature type="transmembrane region" description="Helical" evidence="1">
    <location>
        <begin position="41"/>
        <end position="65"/>
    </location>
</feature>
<keyword evidence="1" id="KW-0812">Transmembrane</keyword>
<sequence>MYLSLPQDVTNGIDRLQTKILTAADNLSNKTKYNSKLIRQCIYGVSVGLIIVASVMLVVAFLGFLFSVFGLYYVVYFLVIVTWILIVGTFILSGSFLVLHNAIGDTCVAMEEWTLNPTAKTVMDDIIPCVEKATMEETFTRAKTTAYTIVQLFDTVISTVISSNFISYNKSGPTLPLLCNPFNADYTVRSCATDEVTIESAAQAWKSGGRLTPYIYRELEGAVNVTYGLYRYGPTLADLADCTTVRKAFADIRRIYCPGSFRCSKHKKPPRAVAQSPSSMAFKAMSLKAILLQIVKPSSQDLQRRKTFRPKPTRFSLMNRNTDAVAVS</sequence>
<dbReference type="GO" id="GO:0009506">
    <property type="term" value="C:plasmodesma"/>
    <property type="evidence" value="ECO:0007669"/>
    <property type="project" value="TreeGrafter"/>
</dbReference>
<gene>
    <name evidence="2" type="ORF">RJT34_32781</name>
</gene>
<evidence type="ECO:0000256" key="1">
    <source>
        <dbReference type="SAM" id="Phobius"/>
    </source>
</evidence>
<accession>A0AAN9I688</accession>
<dbReference type="PANTHER" id="PTHR31414:SF15">
    <property type="entry name" value="PLASMA MEMBRANE FUSION PROTEIN"/>
    <property type="match status" value="1"/>
</dbReference>
<organism evidence="2 3">
    <name type="scientific">Clitoria ternatea</name>
    <name type="common">Butterfly pea</name>
    <dbReference type="NCBI Taxonomy" id="43366"/>
    <lineage>
        <taxon>Eukaryota</taxon>
        <taxon>Viridiplantae</taxon>
        <taxon>Streptophyta</taxon>
        <taxon>Embryophyta</taxon>
        <taxon>Tracheophyta</taxon>
        <taxon>Spermatophyta</taxon>
        <taxon>Magnoliopsida</taxon>
        <taxon>eudicotyledons</taxon>
        <taxon>Gunneridae</taxon>
        <taxon>Pentapetalae</taxon>
        <taxon>rosids</taxon>
        <taxon>fabids</taxon>
        <taxon>Fabales</taxon>
        <taxon>Fabaceae</taxon>
        <taxon>Papilionoideae</taxon>
        <taxon>50 kb inversion clade</taxon>
        <taxon>NPAAA clade</taxon>
        <taxon>indigoferoid/millettioid clade</taxon>
        <taxon>Phaseoleae</taxon>
        <taxon>Clitoria</taxon>
    </lineage>
</organism>
<feature type="transmembrane region" description="Helical" evidence="1">
    <location>
        <begin position="71"/>
        <end position="92"/>
    </location>
</feature>
<keyword evidence="1" id="KW-1133">Transmembrane helix</keyword>
<name>A0AAN9I688_CLITE</name>
<comment type="caution">
    <text evidence="2">The sequence shown here is derived from an EMBL/GenBank/DDBJ whole genome shotgun (WGS) entry which is preliminary data.</text>
</comment>
<dbReference type="PANTHER" id="PTHR31414">
    <property type="entry name" value="TRANSMEMBRANE PROTEIN DDB_G0292058"/>
    <property type="match status" value="1"/>
</dbReference>